<organism evidence="1 2">
    <name type="scientific">Phaeosphaeria nodorum (strain SN15 / ATCC MYA-4574 / FGSC 10173)</name>
    <name type="common">Glume blotch fungus</name>
    <name type="synonym">Parastagonospora nodorum</name>
    <dbReference type="NCBI Taxonomy" id="321614"/>
    <lineage>
        <taxon>Eukaryota</taxon>
        <taxon>Fungi</taxon>
        <taxon>Dikarya</taxon>
        <taxon>Ascomycota</taxon>
        <taxon>Pezizomycotina</taxon>
        <taxon>Dothideomycetes</taxon>
        <taxon>Pleosporomycetidae</taxon>
        <taxon>Pleosporales</taxon>
        <taxon>Pleosporineae</taxon>
        <taxon>Phaeosphaeriaceae</taxon>
        <taxon>Parastagonospora</taxon>
    </lineage>
</organism>
<dbReference type="AlphaFoldDB" id="A0A7U2FBR1"/>
<dbReference type="RefSeq" id="XP_001795687.1">
    <property type="nucleotide sequence ID" value="XM_001795635.1"/>
</dbReference>
<proteinExistence type="predicted"/>
<reference evidence="2" key="1">
    <citation type="journal article" date="2021" name="BMC Genomics">
        <title>Chromosome-level genome assembly and manually-curated proteome of model necrotroph Parastagonospora nodorum Sn15 reveals a genome-wide trove of candidate effector homologs, and redundancy of virulence-related functions within an accessory chromosome.</title>
        <authorList>
            <person name="Bertazzoni S."/>
            <person name="Jones D.A.B."/>
            <person name="Phan H.T."/>
            <person name="Tan K.-C."/>
            <person name="Hane J.K."/>
        </authorList>
    </citation>
    <scope>NUCLEOTIDE SEQUENCE [LARGE SCALE GENOMIC DNA]</scope>
    <source>
        <strain evidence="2">SN15 / ATCC MYA-4574 / FGSC 10173)</strain>
    </source>
</reference>
<dbReference type="VEuPathDB" id="FungiDB:JI435_052800"/>
<keyword evidence="2" id="KW-1185">Reference proteome</keyword>
<evidence type="ECO:0000313" key="2">
    <source>
        <dbReference type="Proteomes" id="UP000663193"/>
    </source>
</evidence>
<dbReference type="EMBL" id="CP069035">
    <property type="protein sequence ID" value="QRD02307.1"/>
    <property type="molecule type" value="Genomic_DNA"/>
</dbReference>
<gene>
    <name evidence="1" type="ORF">JI435_052800</name>
</gene>
<dbReference type="Proteomes" id="UP000663193">
    <property type="component" value="Chromosome 13"/>
</dbReference>
<sequence>MSAPNARLPPCALAGFAHAAALSPSALGTTPRAPLPPLPNLASSWLLGHDVRARRFGAWLHYQELRAANRSVASTDWVLIYDPIDRIERLPEYTNLRANAFALAAVRSSQGLGP</sequence>
<accession>A0A7U2FBR1</accession>
<name>A0A7U2FBR1_PHANO</name>
<evidence type="ECO:0000313" key="1">
    <source>
        <dbReference type="EMBL" id="QRD02307.1"/>
    </source>
</evidence>
<protein>
    <submittedName>
        <fullName evidence="1">Uncharacterized protein</fullName>
    </submittedName>
</protein>
<dbReference type="KEGG" id="pno:SNOG_05280"/>